<dbReference type="EMBL" id="CM035436">
    <property type="protein sequence ID" value="KAH7288221.1"/>
    <property type="molecule type" value="Genomic_DNA"/>
</dbReference>
<dbReference type="GO" id="GO:0046556">
    <property type="term" value="F:alpha-L-arabinofuranosidase activity"/>
    <property type="evidence" value="ECO:0007669"/>
    <property type="project" value="TreeGrafter"/>
</dbReference>
<feature type="signal peptide" evidence="8">
    <location>
        <begin position="1"/>
        <end position="24"/>
    </location>
</feature>
<keyword evidence="3" id="KW-0964">Secreted</keyword>
<dbReference type="Pfam" id="PF00933">
    <property type="entry name" value="Glyco_hydro_3"/>
    <property type="match status" value="1"/>
</dbReference>
<dbReference type="InterPro" id="IPR044993">
    <property type="entry name" value="BXL"/>
</dbReference>
<dbReference type="PANTHER" id="PTHR42721:SF3">
    <property type="entry name" value="BETA-D-XYLOSIDASE 5-RELATED"/>
    <property type="match status" value="1"/>
</dbReference>
<dbReference type="AlphaFoldDB" id="A0A8T2QXR9"/>
<comment type="similarity">
    <text evidence="2">Belongs to the glycosyl hydrolase 3 family.</text>
</comment>
<evidence type="ECO:0000256" key="4">
    <source>
        <dbReference type="ARBA" id="ARBA00022729"/>
    </source>
</evidence>
<evidence type="ECO:0000256" key="3">
    <source>
        <dbReference type="ARBA" id="ARBA00022525"/>
    </source>
</evidence>
<reference evidence="10" key="1">
    <citation type="submission" date="2021-08" db="EMBL/GenBank/DDBJ databases">
        <title>WGS assembly of Ceratopteris richardii.</title>
        <authorList>
            <person name="Marchant D.B."/>
            <person name="Chen G."/>
            <person name="Jenkins J."/>
            <person name="Shu S."/>
            <person name="Leebens-Mack J."/>
            <person name="Grimwood J."/>
            <person name="Schmutz J."/>
            <person name="Soltis P."/>
            <person name="Soltis D."/>
            <person name="Chen Z.-H."/>
        </authorList>
    </citation>
    <scope>NUCLEOTIDE SEQUENCE</scope>
    <source>
        <strain evidence="10">Whitten #5841</strain>
        <tissue evidence="10">Leaf</tissue>
    </source>
</reference>
<dbReference type="SUPFAM" id="SSF52279">
    <property type="entry name" value="Beta-D-glucan exohydrolase, C-terminal domain"/>
    <property type="match status" value="1"/>
</dbReference>
<evidence type="ECO:0000256" key="2">
    <source>
        <dbReference type="ARBA" id="ARBA00005336"/>
    </source>
</evidence>
<dbReference type="InterPro" id="IPR002772">
    <property type="entry name" value="Glyco_hydro_3_C"/>
</dbReference>
<dbReference type="InterPro" id="IPR026891">
    <property type="entry name" value="Fn3-like"/>
</dbReference>
<dbReference type="InterPro" id="IPR036962">
    <property type="entry name" value="Glyco_hydro_3_N_sf"/>
</dbReference>
<evidence type="ECO:0000313" key="11">
    <source>
        <dbReference type="Proteomes" id="UP000825935"/>
    </source>
</evidence>
<feature type="domain" description="Fibronectin type III-like" evidence="9">
    <location>
        <begin position="703"/>
        <end position="776"/>
    </location>
</feature>
<dbReference type="PANTHER" id="PTHR42721">
    <property type="entry name" value="SUGAR HYDROLASE-RELATED"/>
    <property type="match status" value="1"/>
</dbReference>
<evidence type="ECO:0000313" key="10">
    <source>
        <dbReference type="EMBL" id="KAH7288221.1"/>
    </source>
</evidence>
<dbReference type="InterPro" id="IPR017853">
    <property type="entry name" value="GH"/>
</dbReference>
<feature type="chain" id="PRO_5035737058" description="Fibronectin type III-like domain-containing protein" evidence="8">
    <location>
        <begin position="25"/>
        <end position="790"/>
    </location>
</feature>
<evidence type="ECO:0000256" key="5">
    <source>
        <dbReference type="ARBA" id="ARBA00022801"/>
    </source>
</evidence>
<evidence type="ECO:0000256" key="8">
    <source>
        <dbReference type="SAM" id="SignalP"/>
    </source>
</evidence>
<keyword evidence="4 8" id="KW-0732">Signal</keyword>
<proteinExistence type="inferred from homology"/>
<keyword evidence="11" id="KW-1185">Reference proteome</keyword>
<dbReference type="InterPro" id="IPR001764">
    <property type="entry name" value="Glyco_hydro_3_N"/>
</dbReference>
<dbReference type="OrthoDB" id="47059at2759"/>
<dbReference type="InterPro" id="IPR013783">
    <property type="entry name" value="Ig-like_fold"/>
</dbReference>
<dbReference type="SUPFAM" id="SSF51445">
    <property type="entry name" value="(Trans)glycosidases"/>
    <property type="match status" value="1"/>
</dbReference>
<dbReference type="SMART" id="SM01217">
    <property type="entry name" value="Fn3_like"/>
    <property type="match status" value="1"/>
</dbReference>
<keyword evidence="7" id="KW-0326">Glycosidase</keyword>
<dbReference type="OMA" id="TERSHRM"/>
<dbReference type="GO" id="GO:0045493">
    <property type="term" value="P:xylan catabolic process"/>
    <property type="evidence" value="ECO:0007669"/>
    <property type="project" value="InterPro"/>
</dbReference>
<evidence type="ECO:0000256" key="1">
    <source>
        <dbReference type="ARBA" id="ARBA00004613"/>
    </source>
</evidence>
<protein>
    <recommendedName>
        <fullName evidence="9">Fibronectin type III-like domain-containing protein</fullName>
    </recommendedName>
</protein>
<evidence type="ECO:0000259" key="9">
    <source>
        <dbReference type="SMART" id="SM01217"/>
    </source>
</evidence>
<dbReference type="Pfam" id="PF01915">
    <property type="entry name" value="Glyco_hydro_3_C"/>
    <property type="match status" value="1"/>
</dbReference>
<dbReference type="Pfam" id="PF14310">
    <property type="entry name" value="Fn3-like"/>
    <property type="match status" value="1"/>
</dbReference>
<dbReference type="GO" id="GO:0009044">
    <property type="term" value="F:xylan 1,4-beta-xylosidase activity"/>
    <property type="evidence" value="ECO:0007669"/>
    <property type="project" value="InterPro"/>
</dbReference>
<accession>A0A8T2QXR9</accession>
<comment type="caution">
    <text evidence="10">The sequence shown here is derived from an EMBL/GenBank/DDBJ whole genome shotgun (WGS) entry which is preliminary data.</text>
</comment>
<dbReference type="FunFam" id="3.20.20.300:FF:000004">
    <property type="entry name" value="probable beta-D-xylosidase 7"/>
    <property type="match status" value="1"/>
</dbReference>
<organism evidence="10 11">
    <name type="scientific">Ceratopteris richardii</name>
    <name type="common">Triangle waterfern</name>
    <dbReference type="NCBI Taxonomy" id="49495"/>
    <lineage>
        <taxon>Eukaryota</taxon>
        <taxon>Viridiplantae</taxon>
        <taxon>Streptophyta</taxon>
        <taxon>Embryophyta</taxon>
        <taxon>Tracheophyta</taxon>
        <taxon>Polypodiopsida</taxon>
        <taxon>Polypodiidae</taxon>
        <taxon>Polypodiales</taxon>
        <taxon>Pteridineae</taxon>
        <taxon>Pteridaceae</taxon>
        <taxon>Parkerioideae</taxon>
        <taxon>Ceratopteris</taxon>
    </lineage>
</organism>
<evidence type="ECO:0000256" key="6">
    <source>
        <dbReference type="ARBA" id="ARBA00023180"/>
    </source>
</evidence>
<dbReference type="GO" id="GO:0005576">
    <property type="term" value="C:extracellular region"/>
    <property type="evidence" value="ECO:0007669"/>
    <property type="project" value="UniProtKB-SubCell"/>
</dbReference>
<dbReference type="Gene3D" id="3.20.20.300">
    <property type="entry name" value="Glycoside hydrolase, family 3, N-terminal domain"/>
    <property type="match status" value="1"/>
</dbReference>
<dbReference type="InterPro" id="IPR036881">
    <property type="entry name" value="Glyco_hydro_3_C_sf"/>
</dbReference>
<dbReference type="GO" id="GO:0031222">
    <property type="term" value="P:arabinan catabolic process"/>
    <property type="evidence" value="ECO:0007669"/>
    <property type="project" value="TreeGrafter"/>
</dbReference>
<sequence length="790" mass="86060">MTMNLHLIIPLSLSLCLLDLLIRSRPDVFVLVGGSSVPYPCSPPYASFNFCDTSLPVNNRVSDLVSMLTLDEKVMQLVNKAAGISRLGIPPYEWWSEALHGVSNTGPGTTFGGAVPGAVSFPQVILSAASFNVSLWKAIGQVVSTEGRAMYNEGHSGLTFWSPNINIYRDPRWGRGQETPGEDPYLSSEYAVNFVRGLQDVDGDSSDRLKVAACCKHYTAYDLDNWQGVDRFHFNAEVTEQDLDDTYQPPFKNCLVNGNAACIMCSYNRVNGVPSCVDKNLLIGTVREQWGLNGYVVSDCDSVEVLYDSIHYTQSPVDAVADSILAGLNLNCGNFLASYTAKAVAQGKLSESKVDESLSYLYTVLMRLGYFDGDPSSQMHFGSLSASDVCTVEHRELALDAARQGIVLLKNNATNGLPLSQPTIKTLAVIGPNVNVTSTMIGNYAGIPCKYTTPFEGLASYGAKVLYEPGCSNVACTSSSMIDAAVKAADVADAVVLIMGLDQSQEREGLDRKSLSFPGHQTDLIMQVANSSKGTNKPISLVIMSGGPVDVGFAVNLSEISSILWVGYPGEAGGQAIAEVIYGDYNPAGRLPMSWYPESYTELQMTDMHMRPDPTRGYPGRTYRFYNKGDTIYEFGYGLSFTTFSHTKLSAPSQIFLHDQQNIDSSQTSEHGQEVLLEEVQCASSNFNVKLGVKNMGSIKGDHVVMVFWHASKAITSKGAPKKQLMAFERIHGLYPQEEAEVVFKLSACEHLSYVGKDGRKLLAIGVQKISVGDIEHHVHVHHHRNSPNL</sequence>
<gene>
    <name evidence="10" type="ORF">KP509_31G017600</name>
</gene>
<dbReference type="PRINTS" id="PR00133">
    <property type="entry name" value="GLHYDRLASE3"/>
</dbReference>
<dbReference type="Proteomes" id="UP000825935">
    <property type="component" value="Chromosome 31"/>
</dbReference>
<comment type="subcellular location">
    <subcellularLocation>
        <location evidence="1">Secreted</location>
    </subcellularLocation>
</comment>
<keyword evidence="5" id="KW-0378">Hydrolase</keyword>
<name>A0A8T2QXR9_CERRI</name>
<dbReference type="Gene3D" id="3.40.50.1700">
    <property type="entry name" value="Glycoside hydrolase family 3 C-terminal domain"/>
    <property type="match status" value="1"/>
</dbReference>
<evidence type="ECO:0000256" key="7">
    <source>
        <dbReference type="ARBA" id="ARBA00023295"/>
    </source>
</evidence>
<dbReference type="FunFam" id="3.40.50.1700:FF:000001">
    <property type="entry name" value="probable beta-D-xylosidase 2"/>
    <property type="match status" value="1"/>
</dbReference>
<dbReference type="Gene3D" id="2.60.40.10">
    <property type="entry name" value="Immunoglobulins"/>
    <property type="match status" value="1"/>
</dbReference>
<keyword evidence="6" id="KW-0325">Glycoprotein</keyword>